<protein>
    <submittedName>
        <fullName evidence="2">DUF485 domain-containing protein</fullName>
    </submittedName>
</protein>
<comment type="caution">
    <text evidence="2">The sequence shown here is derived from an EMBL/GenBank/DDBJ whole genome shotgun (WGS) entry which is preliminary data.</text>
</comment>
<sequence length="101" mass="11219">MPASTMSISHAQLMVLKKTRLRLSLGMTLLTLGVYFAFILSIAFSPHWLTLPLFASSPLTTGLVAGVGLYWFCVAITGFYTWRANRSIDPLLLDLQRSGQR</sequence>
<evidence type="ECO:0000313" key="3">
    <source>
        <dbReference type="Proteomes" id="UP001515641"/>
    </source>
</evidence>
<dbReference type="InterPro" id="IPR052959">
    <property type="entry name" value="Inner_membrane_assoc"/>
</dbReference>
<gene>
    <name evidence="2" type="ORF">HA052_09375</name>
</gene>
<dbReference type="InterPro" id="IPR007436">
    <property type="entry name" value="DUF485"/>
</dbReference>
<dbReference type="Proteomes" id="UP001515641">
    <property type="component" value="Unassembled WGS sequence"/>
</dbReference>
<feature type="transmembrane region" description="Helical" evidence="1">
    <location>
        <begin position="63"/>
        <end position="82"/>
    </location>
</feature>
<evidence type="ECO:0000313" key="2">
    <source>
        <dbReference type="EMBL" id="NHR05411.1"/>
    </source>
</evidence>
<dbReference type="RefSeq" id="WP_166451719.1">
    <property type="nucleotide sequence ID" value="NZ_JAAOMA010000010.1"/>
</dbReference>
<dbReference type="Pfam" id="PF04341">
    <property type="entry name" value="DUF485"/>
    <property type="match status" value="1"/>
</dbReference>
<organism evidence="2 3">
    <name type="scientific">Chromobacterium fluminis</name>
    <dbReference type="NCBI Taxonomy" id="3044269"/>
    <lineage>
        <taxon>Bacteria</taxon>
        <taxon>Pseudomonadati</taxon>
        <taxon>Pseudomonadota</taxon>
        <taxon>Betaproteobacteria</taxon>
        <taxon>Neisseriales</taxon>
        <taxon>Chromobacteriaceae</taxon>
        <taxon>Chromobacterium</taxon>
    </lineage>
</organism>
<keyword evidence="3" id="KW-1185">Reference proteome</keyword>
<name>A0ABX0L7R5_9NEIS</name>
<proteinExistence type="predicted"/>
<reference evidence="2 3" key="1">
    <citation type="submission" date="2020-03" db="EMBL/GenBank/DDBJ databases">
        <title>Draft genome sequence of environmentally isolated cultures.</title>
        <authorList>
            <person name="Wilson H.S."/>
            <person name="De Leon M.E."/>
        </authorList>
    </citation>
    <scope>NUCLEOTIDE SEQUENCE [LARGE SCALE GENOMIC DNA]</scope>
    <source>
        <strain evidence="2 3">HSC-31F16</strain>
    </source>
</reference>
<keyword evidence="1" id="KW-0472">Membrane</keyword>
<dbReference type="EMBL" id="JAAOMA010000010">
    <property type="protein sequence ID" value="NHR05411.1"/>
    <property type="molecule type" value="Genomic_DNA"/>
</dbReference>
<dbReference type="PANTHER" id="PTHR38598:SF1">
    <property type="entry name" value="INNER MEMBRANE PROTEIN YJCH"/>
    <property type="match status" value="1"/>
</dbReference>
<evidence type="ECO:0000256" key="1">
    <source>
        <dbReference type="SAM" id="Phobius"/>
    </source>
</evidence>
<dbReference type="PANTHER" id="PTHR38598">
    <property type="entry name" value="INNER MEMBRANE PROTEIN YJCH"/>
    <property type="match status" value="1"/>
</dbReference>
<feature type="transmembrane region" description="Helical" evidence="1">
    <location>
        <begin position="21"/>
        <end position="43"/>
    </location>
</feature>
<keyword evidence="1" id="KW-1133">Transmembrane helix</keyword>
<accession>A0ABX0L7R5</accession>
<keyword evidence="1" id="KW-0812">Transmembrane</keyword>